<dbReference type="EMBL" id="KZ821543">
    <property type="protein sequence ID" value="PYH28121.1"/>
    <property type="molecule type" value="Genomic_DNA"/>
</dbReference>
<organism evidence="1 2">
    <name type="scientific">Aspergillus neoniger (strain CBS 115656)</name>
    <dbReference type="NCBI Taxonomy" id="1448310"/>
    <lineage>
        <taxon>Eukaryota</taxon>
        <taxon>Fungi</taxon>
        <taxon>Dikarya</taxon>
        <taxon>Ascomycota</taxon>
        <taxon>Pezizomycotina</taxon>
        <taxon>Eurotiomycetes</taxon>
        <taxon>Eurotiomycetidae</taxon>
        <taxon>Eurotiales</taxon>
        <taxon>Aspergillaceae</taxon>
        <taxon>Aspergillus</taxon>
        <taxon>Aspergillus subgen. Circumdati</taxon>
    </lineage>
</organism>
<protein>
    <recommendedName>
        <fullName evidence="3">F-box domain-containing protein</fullName>
    </recommendedName>
</protein>
<keyword evidence="2" id="KW-1185">Reference proteome</keyword>
<accession>A0A318Y191</accession>
<proteinExistence type="predicted"/>
<name>A0A318Y191_ASPNB</name>
<evidence type="ECO:0000313" key="2">
    <source>
        <dbReference type="Proteomes" id="UP000247647"/>
    </source>
</evidence>
<reference evidence="1" key="1">
    <citation type="submission" date="2016-12" db="EMBL/GenBank/DDBJ databases">
        <title>The genomes of Aspergillus section Nigri reveals drivers in fungal speciation.</title>
        <authorList>
            <consortium name="DOE Joint Genome Institute"/>
            <person name="Vesth T.C."/>
            <person name="Nybo J."/>
            <person name="Theobald S."/>
            <person name="Brandl J."/>
            <person name="Frisvad J.C."/>
            <person name="Nielsen K.F."/>
            <person name="Lyhne E.K."/>
            <person name="Kogle M.E."/>
            <person name="Kuo A."/>
            <person name="Riley R."/>
            <person name="Clum A."/>
            <person name="Nolan M."/>
            <person name="Lipzen A."/>
            <person name="Salamov A."/>
            <person name="Henrissat B."/>
            <person name="Wiebenga A."/>
            <person name="De Vries R.P."/>
            <person name="Grigoriev I.V."/>
            <person name="Mortensen U.H."/>
            <person name="Andersen M.R."/>
            <person name="Baker S.E."/>
        </authorList>
    </citation>
    <scope>NUCLEOTIDE SEQUENCE [LARGE SCALE GENOMIC DNA]</scope>
    <source>
        <strain evidence="1">CBS 115656</strain>
    </source>
</reference>
<evidence type="ECO:0000313" key="1">
    <source>
        <dbReference type="EMBL" id="PYH28121.1"/>
    </source>
</evidence>
<dbReference type="AlphaFoldDB" id="A0A318Y191"/>
<dbReference type="Proteomes" id="UP000247647">
    <property type="component" value="Unassembled WGS sequence"/>
</dbReference>
<gene>
    <name evidence="1" type="ORF">BO87DRAFT_243620</name>
</gene>
<dbReference type="RefSeq" id="XP_025473599.1">
    <property type="nucleotide sequence ID" value="XM_025618862.1"/>
</dbReference>
<dbReference type="GeneID" id="37121318"/>
<evidence type="ECO:0008006" key="3">
    <source>
        <dbReference type="Google" id="ProtNLM"/>
    </source>
</evidence>
<dbReference type="OrthoDB" id="4403973at2759"/>
<sequence length="322" mass="35720">MSAPPACLNSRMNTKTLLEALPGEIFCLILDHLHLPAVKEISRVSKLLRERCLPFIFGDVILDFTEESFARLDNVRESRLCHFVTSLGFELGRAKAVHYATSFPNLGPVSTAGDVVKPAESMHITFPNAALWVANQSSIGDADMQRAINFLVSFPRLRKVTIRIQEQNDASVPLQDPLGLYTLCQDRKYNVTQVCTLARGISSSRQQGLDLRGICLSNLFYPAFSTNSERSELAECLEHLLRDIPSIQVAGDGFPIELLCRRSIGLQQLDLKSLGVSFGTLKSFLHTNSQSVRILEMFDVVLAQMPDCGPNSLPMQQLLTRG</sequence>